<keyword evidence="3" id="KW-1185">Reference proteome</keyword>
<gene>
    <name evidence="2" type="ORF">Air01nite_29170</name>
</gene>
<feature type="signal peptide" evidence="1">
    <location>
        <begin position="1"/>
        <end position="19"/>
    </location>
</feature>
<keyword evidence="1" id="KW-0732">Signal</keyword>
<comment type="caution">
    <text evidence="2">The sequence shown here is derived from an EMBL/GenBank/DDBJ whole genome shotgun (WGS) entry which is preliminary data.</text>
</comment>
<dbReference type="Proteomes" id="UP000624325">
    <property type="component" value="Unassembled WGS sequence"/>
</dbReference>
<reference evidence="2 3" key="1">
    <citation type="submission" date="2021-01" db="EMBL/GenBank/DDBJ databases">
        <title>Whole genome shotgun sequence of Asanoa iriomotensis NBRC 100142.</title>
        <authorList>
            <person name="Komaki H."/>
            <person name="Tamura T."/>
        </authorList>
    </citation>
    <scope>NUCLEOTIDE SEQUENCE [LARGE SCALE GENOMIC DNA]</scope>
    <source>
        <strain evidence="2 3">NBRC 100142</strain>
    </source>
</reference>
<sequence>MLFVLLLAAGLAGCQPGPASGSAAPSASPSANRQQLLALGQEWVQCMRDKGLTRMPDAQVTEDGYLSFPPEDGYNWKEDASKHEDIIEACKAIEDRYPPNAFRPKQALTADDLRKLGEYAECLRTNGIPAWPDPSADGSFDLRGTTLANGVPGAVMDKAADACRSIWSGNVAVQDGRNGGGKK</sequence>
<evidence type="ECO:0008006" key="4">
    <source>
        <dbReference type="Google" id="ProtNLM"/>
    </source>
</evidence>
<dbReference type="EMBL" id="BONC01000017">
    <property type="protein sequence ID" value="GIF56822.1"/>
    <property type="molecule type" value="Genomic_DNA"/>
</dbReference>
<proteinExistence type="predicted"/>
<evidence type="ECO:0000256" key="1">
    <source>
        <dbReference type="SAM" id="SignalP"/>
    </source>
</evidence>
<protein>
    <recommendedName>
        <fullName evidence="4">Lipoprotein</fullName>
    </recommendedName>
</protein>
<accession>A0ABQ4C213</accession>
<feature type="chain" id="PRO_5045315558" description="Lipoprotein" evidence="1">
    <location>
        <begin position="20"/>
        <end position="183"/>
    </location>
</feature>
<name>A0ABQ4C213_9ACTN</name>
<evidence type="ECO:0000313" key="3">
    <source>
        <dbReference type="Proteomes" id="UP000624325"/>
    </source>
</evidence>
<evidence type="ECO:0000313" key="2">
    <source>
        <dbReference type="EMBL" id="GIF56822.1"/>
    </source>
</evidence>
<organism evidence="2 3">
    <name type="scientific">Asanoa iriomotensis</name>
    <dbReference type="NCBI Taxonomy" id="234613"/>
    <lineage>
        <taxon>Bacteria</taxon>
        <taxon>Bacillati</taxon>
        <taxon>Actinomycetota</taxon>
        <taxon>Actinomycetes</taxon>
        <taxon>Micromonosporales</taxon>
        <taxon>Micromonosporaceae</taxon>
        <taxon>Asanoa</taxon>
    </lineage>
</organism>